<evidence type="ECO:0000313" key="14">
    <source>
        <dbReference type="Proteomes" id="UP001519887"/>
    </source>
</evidence>
<keyword evidence="2" id="KW-1003">Cell membrane</keyword>
<dbReference type="InterPro" id="IPR010559">
    <property type="entry name" value="Sig_transdc_His_kin_internal"/>
</dbReference>
<sequence length="222" mass="25554">LLLSVPLAYWVSGRIIVPIRRIIQGLRKVEKGRFDVRIGPHFIEEYDTLATAFNYMSAQLEESLKQMKKDNRARRDADLRLLQNQIMPHFLYNTLDTIHWKAMDHQAEDISLMVSQLGRMFRIGLSGGRKFIPLHEELEHAKCYILIQRACQKRTIEYEVKISAAIKAYYVPKIILQPFIENSMRHGYAEGFGEKIEVAVSAALVTEQGSEYLEIVISDNGS</sequence>
<dbReference type="InterPro" id="IPR036890">
    <property type="entry name" value="HATPase_C_sf"/>
</dbReference>
<gene>
    <name evidence="13" type="ORF">K0U00_44685</name>
</gene>
<comment type="caution">
    <text evidence="13">The sequence shown here is derived from an EMBL/GenBank/DDBJ whole genome shotgun (WGS) entry which is preliminary data.</text>
</comment>
<keyword evidence="4" id="KW-0808">Transferase</keyword>
<keyword evidence="10" id="KW-0902">Two-component regulatory system</keyword>
<dbReference type="SUPFAM" id="SSF158472">
    <property type="entry name" value="HAMP domain-like"/>
    <property type="match status" value="1"/>
</dbReference>
<dbReference type="InterPro" id="IPR003660">
    <property type="entry name" value="HAMP_dom"/>
</dbReference>
<dbReference type="SUPFAM" id="SSF55874">
    <property type="entry name" value="ATPase domain of HSP90 chaperone/DNA topoisomerase II/histidine kinase"/>
    <property type="match status" value="1"/>
</dbReference>
<feature type="non-terminal residue" evidence="13">
    <location>
        <position position="1"/>
    </location>
</feature>
<dbReference type="EMBL" id="JAHZIK010002748">
    <property type="protein sequence ID" value="MBW7461175.1"/>
    <property type="molecule type" value="Genomic_DNA"/>
</dbReference>
<reference evidence="13 14" key="1">
    <citation type="submission" date="2021-07" db="EMBL/GenBank/DDBJ databases">
        <title>Paenibacillus radiodurans sp. nov., isolated from the southeastern edge of Tengger Desert.</title>
        <authorList>
            <person name="Zhang G."/>
        </authorList>
    </citation>
    <scope>NUCLEOTIDE SEQUENCE [LARGE SCALE GENOMIC DNA]</scope>
    <source>
        <strain evidence="13 14">CCM 7311</strain>
    </source>
</reference>
<keyword evidence="5" id="KW-0812">Transmembrane</keyword>
<evidence type="ECO:0000256" key="10">
    <source>
        <dbReference type="ARBA" id="ARBA00023012"/>
    </source>
</evidence>
<evidence type="ECO:0000256" key="3">
    <source>
        <dbReference type="ARBA" id="ARBA00022553"/>
    </source>
</evidence>
<evidence type="ECO:0000256" key="7">
    <source>
        <dbReference type="ARBA" id="ARBA00022777"/>
    </source>
</evidence>
<proteinExistence type="predicted"/>
<dbReference type="SMART" id="SM00304">
    <property type="entry name" value="HAMP"/>
    <property type="match status" value="1"/>
</dbReference>
<protein>
    <submittedName>
        <fullName evidence="13">Histidine kinase</fullName>
    </submittedName>
</protein>
<dbReference type="PANTHER" id="PTHR34220:SF11">
    <property type="entry name" value="SENSOR PROTEIN KINASE HPTS"/>
    <property type="match status" value="1"/>
</dbReference>
<dbReference type="Gene3D" id="3.30.565.10">
    <property type="entry name" value="Histidine kinase-like ATPase, C-terminal domain"/>
    <property type="match status" value="1"/>
</dbReference>
<name>A0ABS7CJT0_9BACL</name>
<comment type="subcellular location">
    <subcellularLocation>
        <location evidence="1">Cell membrane</location>
        <topology evidence="1">Multi-pass membrane protein</topology>
    </subcellularLocation>
</comment>
<keyword evidence="8" id="KW-0067">ATP-binding</keyword>
<keyword evidence="7 13" id="KW-0418">Kinase</keyword>
<evidence type="ECO:0000256" key="9">
    <source>
        <dbReference type="ARBA" id="ARBA00022989"/>
    </source>
</evidence>
<dbReference type="PROSITE" id="PS50885">
    <property type="entry name" value="HAMP"/>
    <property type="match status" value="1"/>
</dbReference>
<accession>A0ABS7CJT0</accession>
<feature type="non-terminal residue" evidence="13">
    <location>
        <position position="222"/>
    </location>
</feature>
<keyword evidence="6" id="KW-0547">Nucleotide-binding</keyword>
<evidence type="ECO:0000256" key="6">
    <source>
        <dbReference type="ARBA" id="ARBA00022741"/>
    </source>
</evidence>
<dbReference type="Pfam" id="PF00672">
    <property type="entry name" value="HAMP"/>
    <property type="match status" value="1"/>
</dbReference>
<evidence type="ECO:0000256" key="8">
    <source>
        <dbReference type="ARBA" id="ARBA00022840"/>
    </source>
</evidence>
<dbReference type="PANTHER" id="PTHR34220">
    <property type="entry name" value="SENSOR HISTIDINE KINASE YPDA"/>
    <property type="match status" value="1"/>
</dbReference>
<keyword evidence="9" id="KW-1133">Transmembrane helix</keyword>
<keyword evidence="3" id="KW-0597">Phosphoprotein</keyword>
<evidence type="ECO:0000313" key="13">
    <source>
        <dbReference type="EMBL" id="MBW7461175.1"/>
    </source>
</evidence>
<evidence type="ECO:0000256" key="5">
    <source>
        <dbReference type="ARBA" id="ARBA00022692"/>
    </source>
</evidence>
<evidence type="ECO:0000256" key="1">
    <source>
        <dbReference type="ARBA" id="ARBA00004651"/>
    </source>
</evidence>
<dbReference type="Pfam" id="PF06580">
    <property type="entry name" value="His_kinase"/>
    <property type="match status" value="1"/>
</dbReference>
<evidence type="ECO:0000259" key="12">
    <source>
        <dbReference type="PROSITE" id="PS50885"/>
    </source>
</evidence>
<dbReference type="CDD" id="cd06225">
    <property type="entry name" value="HAMP"/>
    <property type="match status" value="1"/>
</dbReference>
<evidence type="ECO:0000256" key="2">
    <source>
        <dbReference type="ARBA" id="ARBA00022475"/>
    </source>
</evidence>
<keyword evidence="14" id="KW-1185">Reference proteome</keyword>
<evidence type="ECO:0000256" key="11">
    <source>
        <dbReference type="ARBA" id="ARBA00023136"/>
    </source>
</evidence>
<dbReference type="Proteomes" id="UP001519887">
    <property type="component" value="Unassembled WGS sequence"/>
</dbReference>
<evidence type="ECO:0000256" key="4">
    <source>
        <dbReference type="ARBA" id="ARBA00022679"/>
    </source>
</evidence>
<dbReference type="Gene3D" id="6.10.340.10">
    <property type="match status" value="1"/>
</dbReference>
<dbReference type="InterPro" id="IPR050640">
    <property type="entry name" value="Bact_2-comp_sensor_kinase"/>
</dbReference>
<dbReference type="GO" id="GO:0016301">
    <property type="term" value="F:kinase activity"/>
    <property type="evidence" value="ECO:0007669"/>
    <property type="project" value="UniProtKB-KW"/>
</dbReference>
<keyword evidence="11" id="KW-0472">Membrane</keyword>
<feature type="domain" description="HAMP" evidence="12">
    <location>
        <begin position="13"/>
        <end position="65"/>
    </location>
</feature>
<organism evidence="13 14">
    <name type="scientific">Paenibacillus sepulcri</name>
    <dbReference type="NCBI Taxonomy" id="359917"/>
    <lineage>
        <taxon>Bacteria</taxon>
        <taxon>Bacillati</taxon>
        <taxon>Bacillota</taxon>
        <taxon>Bacilli</taxon>
        <taxon>Bacillales</taxon>
        <taxon>Paenibacillaceae</taxon>
        <taxon>Paenibacillus</taxon>
    </lineage>
</organism>